<keyword evidence="2" id="KW-1185">Reference proteome</keyword>
<gene>
    <name evidence="1" type="ORF">L210DRAFT_3507275</name>
</gene>
<reference evidence="1" key="1">
    <citation type="submission" date="2019-10" db="EMBL/GenBank/DDBJ databases">
        <authorList>
            <consortium name="DOE Joint Genome Institute"/>
            <person name="Kuo A."/>
            <person name="Miyauchi S."/>
            <person name="Kiss E."/>
            <person name="Drula E."/>
            <person name="Kohler A."/>
            <person name="Sanchez-Garcia M."/>
            <person name="Andreopoulos B."/>
            <person name="Barry K.W."/>
            <person name="Bonito G."/>
            <person name="Buee M."/>
            <person name="Carver A."/>
            <person name="Chen C."/>
            <person name="Cichocki N."/>
            <person name="Clum A."/>
            <person name="Culley D."/>
            <person name="Crous P.W."/>
            <person name="Fauchery L."/>
            <person name="Girlanda M."/>
            <person name="Hayes R."/>
            <person name="Keri Z."/>
            <person name="LaButti K."/>
            <person name="Lipzen A."/>
            <person name="Lombard V."/>
            <person name="Magnuson J."/>
            <person name="Maillard F."/>
            <person name="Morin E."/>
            <person name="Murat C."/>
            <person name="Nolan M."/>
            <person name="Ohm R."/>
            <person name="Pangilinan J."/>
            <person name="Pereira M."/>
            <person name="Perotto S."/>
            <person name="Peter M."/>
            <person name="Riley R."/>
            <person name="Sitrit Y."/>
            <person name="Stielow B."/>
            <person name="Szollosi G."/>
            <person name="Zifcakova L."/>
            <person name="Stursova M."/>
            <person name="Spatafora J.W."/>
            <person name="Tedersoo L."/>
            <person name="Vaario L.-M."/>
            <person name="Yamada A."/>
            <person name="Yan M."/>
            <person name="Wang P."/>
            <person name="Xu J."/>
            <person name="Bruns T."/>
            <person name="Baldrian P."/>
            <person name="Vilgalys R."/>
            <person name="Henrissat B."/>
            <person name="Grigoriev I.V."/>
            <person name="Hibbett D."/>
            <person name="Nagy L.G."/>
            <person name="Martin F.M."/>
        </authorList>
    </citation>
    <scope>NUCLEOTIDE SEQUENCE</scope>
    <source>
        <strain evidence="1">BED1</strain>
    </source>
</reference>
<organism evidence="1 2">
    <name type="scientific">Boletus edulis BED1</name>
    <dbReference type="NCBI Taxonomy" id="1328754"/>
    <lineage>
        <taxon>Eukaryota</taxon>
        <taxon>Fungi</taxon>
        <taxon>Dikarya</taxon>
        <taxon>Basidiomycota</taxon>
        <taxon>Agaricomycotina</taxon>
        <taxon>Agaricomycetes</taxon>
        <taxon>Agaricomycetidae</taxon>
        <taxon>Boletales</taxon>
        <taxon>Boletineae</taxon>
        <taxon>Boletaceae</taxon>
        <taxon>Boletoideae</taxon>
        <taxon>Boletus</taxon>
    </lineage>
</organism>
<dbReference type="EMBL" id="WHUW01000037">
    <property type="protein sequence ID" value="KAF8432984.1"/>
    <property type="molecule type" value="Genomic_DNA"/>
</dbReference>
<evidence type="ECO:0000313" key="1">
    <source>
        <dbReference type="EMBL" id="KAF8432984.1"/>
    </source>
</evidence>
<protein>
    <submittedName>
        <fullName evidence="1">Uncharacterized protein</fullName>
    </submittedName>
</protein>
<proteinExistence type="predicted"/>
<accession>A0AAD4BKP3</accession>
<sequence length="143" mass="15807">MAESEYILQCHVVPLVSLGTRVCRSSSCRKLVLSEKLEFRVRERPSAAPIPDPIEPVLTLRANMRGVDGLLPSVGDSECHAFNRIRLLPGPLNMSGSNPSSSCTASVEAGEPDGARLFKMWRYAPWMSLRLERALHSPDEADF</sequence>
<comment type="caution">
    <text evidence="1">The sequence shown here is derived from an EMBL/GenBank/DDBJ whole genome shotgun (WGS) entry which is preliminary data.</text>
</comment>
<reference evidence="1" key="2">
    <citation type="journal article" date="2020" name="Nat. Commun.">
        <title>Large-scale genome sequencing of mycorrhizal fungi provides insights into the early evolution of symbiotic traits.</title>
        <authorList>
            <person name="Miyauchi S."/>
            <person name="Kiss E."/>
            <person name="Kuo A."/>
            <person name="Drula E."/>
            <person name="Kohler A."/>
            <person name="Sanchez-Garcia M."/>
            <person name="Morin E."/>
            <person name="Andreopoulos B."/>
            <person name="Barry K.W."/>
            <person name="Bonito G."/>
            <person name="Buee M."/>
            <person name="Carver A."/>
            <person name="Chen C."/>
            <person name="Cichocki N."/>
            <person name="Clum A."/>
            <person name="Culley D."/>
            <person name="Crous P.W."/>
            <person name="Fauchery L."/>
            <person name="Girlanda M."/>
            <person name="Hayes R.D."/>
            <person name="Keri Z."/>
            <person name="LaButti K."/>
            <person name="Lipzen A."/>
            <person name="Lombard V."/>
            <person name="Magnuson J."/>
            <person name="Maillard F."/>
            <person name="Murat C."/>
            <person name="Nolan M."/>
            <person name="Ohm R.A."/>
            <person name="Pangilinan J."/>
            <person name="Pereira M.F."/>
            <person name="Perotto S."/>
            <person name="Peter M."/>
            <person name="Pfister S."/>
            <person name="Riley R."/>
            <person name="Sitrit Y."/>
            <person name="Stielow J.B."/>
            <person name="Szollosi G."/>
            <person name="Zifcakova L."/>
            <person name="Stursova M."/>
            <person name="Spatafora J.W."/>
            <person name="Tedersoo L."/>
            <person name="Vaario L.M."/>
            <person name="Yamada A."/>
            <person name="Yan M."/>
            <person name="Wang P."/>
            <person name="Xu J."/>
            <person name="Bruns T."/>
            <person name="Baldrian P."/>
            <person name="Vilgalys R."/>
            <person name="Dunand C."/>
            <person name="Henrissat B."/>
            <person name="Grigoriev I.V."/>
            <person name="Hibbett D."/>
            <person name="Nagy L.G."/>
            <person name="Martin F.M."/>
        </authorList>
    </citation>
    <scope>NUCLEOTIDE SEQUENCE</scope>
    <source>
        <strain evidence="1">BED1</strain>
    </source>
</reference>
<name>A0AAD4BKP3_BOLED</name>
<evidence type="ECO:0000313" key="2">
    <source>
        <dbReference type="Proteomes" id="UP001194468"/>
    </source>
</evidence>
<dbReference type="AlphaFoldDB" id="A0AAD4BKP3"/>
<dbReference type="Proteomes" id="UP001194468">
    <property type="component" value="Unassembled WGS sequence"/>
</dbReference>